<organism evidence="1 2">
    <name type="scientific">Araneus ventricosus</name>
    <name type="common">Orbweaver spider</name>
    <name type="synonym">Epeira ventricosa</name>
    <dbReference type="NCBI Taxonomy" id="182803"/>
    <lineage>
        <taxon>Eukaryota</taxon>
        <taxon>Metazoa</taxon>
        <taxon>Ecdysozoa</taxon>
        <taxon>Arthropoda</taxon>
        <taxon>Chelicerata</taxon>
        <taxon>Arachnida</taxon>
        <taxon>Araneae</taxon>
        <taxon>Araneomorphae</taxon>
        <taxon>Entelegynae</taxon>
        <taxon>Araneoidea</taxon>
        <taxon>Araneidae</taxon>
        <taxon>Araneus</taxon>
    </lineage>
</organism>
<gene>
    <name evidence="1" type="ORF">AVEN_144879_1</name>
</gene>
<dbReference type="EMBL" id="BGPR01000582">
    <property type="protein sequence ID" value="GBM27328.1"/>
    <property type="molecule type" value="Genomic_DNA"/>
</dbReference>
<keyword evidence="2" id="KW-1185">Reference proteome</keyword>
<comment type="caution">
    <text evidence="1">The sequence shown here is derived from an EMBL/GenBank/DDBJ whole genome shotgun (WGS) entry which is preliminary data.</text>
</comment>
<dbReference type="OrthoDB" id="8191996at2759"/>
<evidence type="ECO:0000313" key="2">
    <source>
        <dbReference type="Proteomes" id="UP000499080"/>
    </source>
</evidence>
<evidence type="ECO:0000313" key="1">
    <source>
        <dbReference type="EMBL" id="GBM27328.1"/>
    </source>
</evidence>
<proteinExistence type="predicted"/>
<protein>
    <submittedName>
        <fullName evidence="1">Uncharacterized protein</fullName>
    </submittedName>
</protein>
<name>A0A4Y2EGW8_ARAVE</name>
<sequence>MLKAIDRPASCEIRAVIKFSNERNVQPFEIYSQISESHSGPSSIRLPFVFSFQEISCRPAIYPHKHSITGWQVTLSAFLLLVPQLFGKNEICPPQPLQPRCFRKLFFSGEANDHPTPVTGH</sequence>
<dbReference type="AlphaFoldDB" id="A0A4Y2EGW8"/>
<dbReference type="Proteomes" id="UP000499080">
    <property type="component" value="Unassembled WGS sequence"/>
</dbReference>
<reference evidence="1 2" key="1">
    <citation type="journal article" date="2019" name="Sci. Rep.">
        <title>Orb-weaving spider Araneus ventricosus genome elucidates the spidroin gene catalogue.</title>
        <authorList>
            <person name="Kono N."/>
            <person name="Nakamura H."/>
            <person name="Ohtoshi R."/>
            <person name="Moran D.A.P."/>
            <person name="Shinohara A."/>
            <person name="Yoshida Y."/>
            <person name="Fujiwara M."/>
            <person name="Mori M."/>
            <person name="Tomita M."/>
            <person name="Arakawa K."/>
        </authorList>
    </citation>
    <scope>NUCLEOTIDE SEQUENCE [LARGE SCALE GENOMIC DNA]</scope>
</reference>
<accession>A0A4Y2EGW8</accession>